<name>A0A484FWV0_COLOR</name>
<evidence type="ECO:0000313" key="2">
    <source>
        <dbReference type="Proteomes" id="UP000014480"/>
    </source>
</evidence>
<dbReference type="Proteomes" id="UP000014480">
    <property type="component" value="Unassembled WGS sequence"/>
</dbReference>
<sequence length="81" mass="9263">MSRRDCQQSRFVRWTDRSASTYSCGCKCKYWVVAARPWSSYFPRTETHSLTRHLTLSSTTSYQPSIASPPLVLLSAHKSCT</sequence>
<dbReference type="AlphaFoldDB" id="A0A484FWV0"/>
<proteinExistence type="predicted"/>
<keyword evidence="2" id="KW-1185">Reference proteome</keyword>
<reference evidence="2" key="1">
    <citation type="journal article" date="2013" name="New Phytol.">
        <title>Comparative genomic and transcriptomic analyses reveal the hemibiotrophic stage shift of Colletotrichum fungi.</title>
        <authorList>
            <person name="Gan P."/>
            <person name="Ikeda K."/>
            <person name="Irieda H."/>
            <person name="Narusaka M."/>
            <person name="O'Connell R.J."/>
            <person name="Narusaka Y."/>
            <person name="Takano Y."/>
            <person name="Kubo Y."/>
            <person name="Shirasu K."/>
        </authorList>
    </citation>
    <scope>NUCLEOTIDE SEQUENCE [LARGE SCALE GENOMIC DNA]</scope>
    <source>
        <strain evidence="2">104-T / ATCC 96160 / CBS 514.97 / LARS 414 / MAFF 240422</strain>
    </source>
</reference>
<comment type="caution">
    <text evidence="1">The sequence shown here is derived from an EMBL/GenBank/DDBJ whole genome shotgun (WGS) entry which is preliminary data.</text>
</comment>
<organism evidence="1 2">
    <name type="scientific">Colletotrichum orbiculare (strain 104-T / ATCC 96160 / CBS 514.97 / LARS 414 / MAFF 240422)</name>
    <name type="common">Cucumber anthracnose fungus</name>
    <name type="synonym">Colletotrichum lagenarium</name>
    <dbReference type="NCBI Taxonomy" id="1213857"/>
    <lineage>
        <taxon>Eukaryota</taxon>
        <taxon>Fungi</taxon>
        <taxon>Dikarya</taxon>
        <taxon>Ascomycota</taxon>
        <taxon>Pezizomycotina</taxon>
        <taxon>Sordariomycetes</taxon>
        <taxon>Hypocreomycetidae</taxon>
        <taxon>Glomerellales</taxon>
        <taxon>Glomerellaceae</taxon>
        <taxon>Colletotrichum</taxon>
        <taxon>Colletotrichum orbiculare species complex</taxon>
    </lineage>
</organism>
<dbReference type="EMBL" id="AMCV02000010">
    <property type="protein sequence ID" value="TDZ22353.1"/>
    <property type="molecule type" value="Genomic_DNA"/>
</dbReference>
<protein>
    <submittedName>
        <fullName evidence="1">Uncharacterized protein</fullName>
    </submittedName>
</protein>
<accession>A0A484FWV0</accession>
<evidence type="ECO:0000313" key="1">
    <source>
        <dbReference type="EMBL" id="TDZ22353.1"/>
    </source>
</evidence>
<gene>
    <name evidence="1" type="ORF">Cob_v004648</name>
</gene>
<reference evidence="2" key="2">
    <citation type="journal article" date="2019" name="Mol. Plant Microbe Interact.">
        <title>Genome sequence resources for four phytopathogenic fungi from the Colletotrichum orbiculare species complex.</title>
        <authorList>
            <person name="Gan P."/>
            <person name="Tsushima A."/>
            <person name="Narusaka M."/>
            <person name="Narusaka Y."/>
            <person name="Takano Y."/>
            <person name="Kubo Y."/>
            <person name="Shirasu K."/>
        </authorList>
    </citation>
    <scope>GENOME REANNOTATION</scope>
    <source>
        <strain evidence="2">104-T / ATCC 96160 / CBS 514.97 / LARS 414 / MAFF 240422</strain>
    </source>
</reference>